<evidence type="ECO:0000256" key="7">
    <source>
        <dbReference type="ARBA" id="ARBA00023242"/>
    </source>
</evidence>
<feature type="region of interest" description="Disordered" evidence="8">
    <location>
        <begin position="1"/>
        <end position="129"/>
    </location>
</feature>
<feature type="compositionally biased region" description="Polar residues" evidence="8">
    <location>
        <begin position="264"/>
        <end position="278"/>
    </location>
</feature>
<dbReference type="Proteomes" id="UP000054270">
    <property type="component" value="Unassembled WGS sequence"/>
</dbReference>
<evidence type="ECO:0000256" key="1">
    <source>
        <dbReference type="ARBA" id="ARBA00002738"/>
    </source>
</evidence>
<feature type="compositionally biased region" description="Basic and acidic residues" evidence="8">
    <location>
        <begin position="191"/>
        <end position="231"/>
    </location>
</feature>
<feature type="region of interest" description="Disordered" evidence="8">
    <location>
        <begin position="804"/>
        <end position="1138"/>
    </location>
</feature>
<dbReference type="OrthoDB" id="128308at2759"/>
<reference evidence="11" key="1">
    <citation type="submission" date="2014-04" db="EMBL/GenBank/DDBJ databases">
        <title>Evolutionary Origins and Diversification of the Mycorrhizal Mutualists.</title>
        <authorList>
            <consortium name="DOE Joint Genome Institute"/>
            <consortium name="Mycorrhizal Genomics Consortium"/>
            <person name="Kohler A."/>
            <person name="Kuo A."/>
            <person name="Nagy L.G."/>
            <person name="Floudas D."/>
            <person name="Copeland A."/>
            <person name="Barry K.W."/>
            <person name="Cichocki N."/>
            <person name="Veneault-Fourrey C."/>
            <person name="LaButti K."/>
            <person name="Lindquist E.A."/>
            <person name="Lipzen A."/>
            <person name="Lundell T."/>
            <person name="Morin E."/>
            <person name="Murat C."/>
            <person name="Riley R."/>
            <person name="Ohm R."/>
            <person name="Sun H."/>
            <person name="Tunlid A."/>
            <person name="Henrissat B."/>
            <person name="Grigoriev I.V."/>
            <person name="Hibbett D.S."/>
            <person name="Martin F."/>
        </authorList>
    </citation>
    <scope>NUCLEOTIDE SEQUENCE [LARGE SCALE GENOMIC DNA]</scope>
    <source>
        <strain evidence="11">FD-334 SS-4</strain>
    </source>
</reference>
<organism evidence="10 11">
    <name type="scientific">Hypholoma sublateritium (strain FD-334 SS-4)</name>
    <dbReference type="NCBI Taxonomy" id="945553"/>
    <lineage>
        <taxon>Eukaryota</taxon>
        <taxon>Fungi</taxon>
        <taxon>Dikarya</taxon>
        <taxon>Basidiomycota</taxon>
        <taxon>Agaricomycotina</taxon>
        <taxon>Agaricomycetes</taxon>
        <taxon>Agaricomycetidae</taxon>
        <taxon>Agaricales</taxon>
        <taxon>Agaricineae</taxon>
        <taxon>Strophariaceae</taxon>
        <taxon>Hypholoma</taxon>
    </lineage>
</organism>
<dbReference type="PANTHER" id="PTHR41391:SF1">
    <property type="entry name" value="RESTRICTION OF TELOMERE CAPPING PROTEIN 4"/>
    <property type="match status" value="1"/>
</dbReference>
<evidence type="ECO:0000256" key="5">
    <source>
        <dbReference type="ARBA" id="ARBA00015162"/>
    </source>
</evidence>
<keyword evidence="6" id="KW-0963">Cytoplasm</keyword>
<gene>
    <name evidence="10" type="ORF">HYPSUDRAFT_195593</name>
</gene>
<evidence type="ECO:0000313" key="10">
    <source>
        <dbReference type="EMBL" id="KJA13715.1"/>
    </source>
</evidence>
<evidence type="ECO:0000256" key="6">
    <source>
        <dbReference type="ARBA" id="ARBA00022490"/>
    </source>
</evidence>
<dbReference type="InterPro" id="IPR028094">
    <property type="entry name" value="RTC4_C"/>
</dbReference>
<feature type="compositionally biased region" description="Basic and acidic residues" evidence="8">
    <location>
        <begin position="422"/>
        <end position="436"/>
    </location>
</feature>
<keyword evidence="7" id="KW-0539">Nucleus</keyword>
<evidence type="ECO:0000256" key="8">
    <source>
        <dbReference type="SAM" id="MobiDB-lite"/>
    </source>
</evidence>
<name>A0A0D2NZ79_HYPSF</name>
<keyword evidence="11" id="KW-1185">Reference proteome</keyword>
<dbReference type="Pfam" id="PF14474">
    <property type="entry name" value="RTC4"/>
    <property type="match status" value="1"/>
</dbReference>
<feature type="region of interest" description="Disordered" evidence="8">
    <location>
        <begin position="295"/>
        <end position="508"/>
    </location>
</feature>
<feature type="compositionally biased region" description="Polar residues" evidence="8">
    <location>
        <begin position="60"/>
        <end position="71"/>
    </location>
</feature>
<feature type="compositionally biased region" description="Basic and acidic residues" evidence="8">
    <location>
        <begin position="960"/>
        <end position="974"/>
    </location>
</feature>
<feature type="compositionally biased region" description="Basic and acidic residues" evidence="8">
    <location>
        <begin position="1"/>
        <end position="24"/>
    </location>
</feature>
<feature type="compositionally biased region" description="Low complexity" evidence="8">
    <location>
        <begin position="900"/>
        <end position="909"/>
    </location>
</feature>
<accession>A0A0D2NZ79</accession>
<feature type="compositionally biased region" description="Polar residues" evidence="8">
    <location>
        <begin position="1111"/>
        <end position="1132"/>
    </location>
</feature>
<dbReference type="SMART" id="SM01312">
    <property type="entry name" value="RTC4"/>
    <property type="match status" value="1"/>
</dbReference>
<dbReference type="EMBL" id="KN817719">
    <property type="protein sequence ID" value="KJA13715.1"/>
    <property type="molecule type" value="Genomic_DNA"/>
</dbReference>
<sequence>MEGRKNDKTWSGRNADDDPEERLPNRPGRVPPIAFYDYGSSLGPPRKQTTGTVTKERNHGQSQTASKSSAAPTKRPAHKASTRKSVLHFSDDDDQLDCLSSQPDDDPSSRQSPIRRKYGKAPAASSDSDEVIEVLSLESKAISTSNAIKKIKFNKIKDAAPSVPIYEVEDDSFNISTPKPRVSDSNIGGYRRAEERRPLPLENPRRSHDSSTRVRDRYDRVDSRPLTERNVKPNRPVSPPRRRNDNPNILPRKARPQDTRINESKSSQTKVIPNSYRNSEVRSSKSILDMVDRTAVKAGSSKITASSSLTRARSRSKSRSRYSSGESSPERRTKKKMKAPDPFPIFSPTSSPVSIERTASSFPQMSPLAGSKVSPPIQNSAKLKKALPSRAPAEFPTLSPTKYDVPDDPPKSRKDKGKGKAPNKENDEDKHDEDWVRKKKVKASVRQKKPEEFPMNTQMLKSLDSTSPLRPRKRLSEDGSEGEHTPKKSRKNHESRPESPARHAFEDEGDSLCIAPHVDPKTLCPYCDSPLPTSPSPLLLKILAETKKKATRDPRPSNPLGLRAPLTAFIAACQRHRFESQILPEAEQKGWPKSIDWKGISGRILKMRQLLKALIEDLGHGTGGGGELDPDGWEVLFENKSDSKQGAKARSVFWKEIMEEVRQKGLRAVSGVRGQFANFEKAQPGYYGEIGSVIIHQTLYNMFPLAEMNPEHVAPLTTNEFVQRILVPEVALHLIMEDKRLKGDDGTKAALAILRDSSAYGVAMFPEDGGEWDTGRKKQQEDKIGVGDMIVMERARKRRIELEEEDKHEEAQRWESEAATRKSRKKEERTKARRRAKEEEMALASSDTNIITGSQQPPRPRPRPRTTVMGSSSSAIGVPLSSLENTEETTMRARSRSRSVRNAVATDVSSDTDDVYVTDRHRASSMERRRSPSASETRNVQREEGMPSKAARSRMASLKLDSDSESSTRAEVGRGKRAPSRARSVARDAVKRSSSVIELDSDDDEIEIVDVSLKTPKLKRRTAKAMDTDDEDQATPKPAVQISSLLPLERSRLKKKQAEKAAAQTLAARQKPVAPGKPRASSPNGTSDAPIEVPTDSDRSRERGKSKLNKNDSATNHAWLLSNPSSPSQGSKKTFHGK</sequence>
<dbReference type="GO" id="GO:0005737">
    <property type="term" value="C:cytoplasm"/>
    <property type="evidence" value="ECO:0007669"/>
    <property type="project" value="UniProtKB-SubCell"/>
</dbReference>
<evidence type="ECO:0000313" key="11">
    <source>
        <dbReference type="Proteomes" id="UP000054270"/>
    </source>
</evidence>
<feature type="compositionally biased region" description="Basic residues" evidence="8">
    <location>
        <begin position="437"/>
        <end position="447"/>
    </location>
</feature>
<feature type="compositionally biased region" description="Basic and acidic residues" evidence="8">
    <location>
        <begin position="1096"/>
        <end position="1105"/>
    </location>
</feature>
<dbReference type="STRING" id="945553.A0A0D2NZ79"/>
<comment type="function">
    <text evidence="1">May be involved in a process influencing telomere capping.</text>
</comment>
<evidence type="ECO:0000256" key="3">
    <source>
        <dbReference type="ARBA" id="ARBA00004496"/>
    </source>
</evidence>
<feature type="compositionally biased region" description="Polar residues" evidence="8">
    <location>
        <begin position="845"/>
        <end position="856"/>
    </location>
</feature>
<dbReference type="InterPro" id="IPR039024">
    <property type="entry name" value="RTC4"/>
</dbReference>
<evidence type="ECO:0000256" key="2">
    <source>
        <dbReference type="ARBA" id="ARBA00004123"/>
    </source>
</evidence>
<feature type="compositionally biased region" description="Basic and acidic residues" evidence="8">
    <location>
        <begin position="917"/>
        <end position="930"/>
    </location>
</feature>
<protein>
    <recommendedName>
        <fullName evidence="5">Restriction of telomere capping protein 4</fullName>
    </recommendedName>
</protein>
<comment type="similarity">
    <text evidence="4">Belongs to the RTC4 family.</text>
</comment>
<feature type="compositionally biased region" description="Polar residues" evidence="8">
    <location>
        <begin position="455"/>
        <end position="468"/>
    </location>
</feature>
<feature type="compositionally biased region" description="Basic residues" evidence="8">
    <location>
        <begin position="75"/>
        <end position="86"/>
    </location>
</feature>
<feature type="region of interest" description="Disordered" evidence="8">
    <location>
        <begin position="169"/>
        <end position="281"/>
    </location>
</feature>
<dbReference type="GO" id="GO:0005634">
    <property type="term" value="C:nucleus"/>
    <property type="evidence" value="ECO:0007669"/>
    <property type="project" value="UniProtKB-SubCell"/>
</dbReference>
<evidence type="ECO:0000256" key="4">
    <source>
        <dbReference type="ARBA" id="ARBA00009461"/>
    </source>
</evidence>
<dbReference type="AlphaFoldDB" id="A0A0D2NZ79"/>
<evidence type="ECO:0000259" key="9">
    <source>
        <dbReference type="SMART" id="SM01312"/>
    </source>
</evidence>
<proteinExistence type="inferred from homology"/>
<dbReference type="PANTHER" id="PTHR41391">
    <property type="entry name" value="RESTRICTION OF TELOMERE CAPPING PROTEIN 4"/>
    <property type="match status" value="1"/>
</dbReference>
<feature type="compositionally biased region" description="Low complexity" evidence="8">
    <location>
        <begin position="1060"/>
        <end position="1071"/>
    </location>
</feature>
<feature type="compositionally biased region" description="Acidic residues" evidence="8">
    <location>
        <begin position="999"/>
        <end position="1008"/>
    </location>
</feature>
<feature type="compositionally biased region" description="Polar residues" evidence="8">
    <location>
        <begin position="347"/>
        <end position="364"/>
    </location>
</feature>
<comment type="subcellular location">
    <subcellularLocation>
        <location evidence="3">Cytoplasm</location>
    </subcellularLocation>
    <subcellularLocation>
        <location evidence="2">Nucleus</location>
    </subcellularLocation>
</comment>
<feature type="compositionally biased region" description="Basic and acidic residues" evidence="8">
    <location>
        <begin position="808"/>
        <end position="840"/>
    </location>
</feature>
<feature type="domain" description="Restriction of telomere capping protein 4 C-terminal" evidence="9">
    <location>
        <begin position="614"/>
        <end position="767"/>
    </location>
</feature>
<feature type="compositionally biased region" description="Basic and acidic residues" evidence="8">
    <location>
        <begin position="474"/>
        <end position="506"/>
    </location>
</feature>